<dbReference type="PROSITE" id="PS51257">
    <property type="entry name" value="PROKAR_LIPOPROTEIN"/>
    <property type="match status" value="1"/>
</dbReference>
<dbReference type="PROSITE" id="PS51677">
    <property type="entry name" value="NODB"/>
    <property type="match status" value="1"/>
</dbReference>
<evidence type="ECO:0000256" key="6">
    <source>
        <dbReference type="ARBA" id="ARBA00032976"/>
    </source>
</evidence>
<keyword evidence="10" id="KW-1185">Reference proteome</keyword>
<evidence type="ECO:0000256" key="5">
    <source>
        <dbReference type="ARBA" id="ARBA00022801"/>
    </source>
</evidence>
<comment type="similarity">
    <text evidence="2">Belongs to the polysaccharide deacetylase family.</text>
</comment>
<evidence type="ECO:0000256" key="1">
    <source>
        <dbReference type="ARBA" id="ARBA00003236"/>
    </source>
</evidence>
<dbReference type="Pfam" id="PF01522">
    <property type="entry name" value="Polysacc_deac_1"/>
    <property type="match status" value="1"/>
</dbReference>
<dbReference type="GO" id="GO:0046872">
    <property type="term" value="F:metal ion binding"/>
    <property type="evidence" value="ECO:0007669"/>
    <property type="project" value="UniProtKB-KW"/>
</dbReference>
<dbReference type="InterPro" id="IPR002509">
    <property type="entry name" value="NODB_dom"/>
</dbReference>
<dbReference type="GO" id="GO:0016020">
    <property type="term" value="C:membrane"/>
    <property type="evidence" value="ECO:0007669"/>
    <property type="project" value="TreeGrafter"/>
</dbReference>
<dbReference type="KEGG" id="bgoe:IFJ75_07675"/>
<dbReference type="RefSeq" id="WP_207932005.1">
    <property type="nucleotide sequence ID" value="NZ_CP062222.1"/>
</dbReference>
<evidence type="ECO:0000256" key="2">
    <source>
        <dbReference type="ARBA" id="ARBA00010973"/>
    </source>
</evidence>
<dbReference type="PANTHER" id="PTHR10587:SF133">
    <property type="entry name" value="CHITIN DEACETYLASE 1-RELATED"/>
    <property type="match status" value="1"/>
</dbReference>
<gene>
    <name evidence="9" type="ORF">IFJ75_07675</name>
</gene>
<evidence type="ECO:0000313" key="9">
    <source>
        <dbReference type="EMBL" id="QTC92726.1"/>
    </source>
</evidence>
<keyword evidence="5" id="KW-0378">Hydrolase</keyword>
<dbReference type="AlphaFoldDB" id="A0A975GWJ5"/>
<dbReference type="GO" id="GO:0016810">
    <property type="term" value="F:hydrolase activity, acting on carbon-nitrogen (but not peptide) bonds"/>
    <property type="evidence" value="ECO:0007669"/>
    <property type="project" value="InterPro"/>
</dbReference>
<dbReference type="SUPFAM" id="SSF88713">
    <property type="entry name" value="Glycoside hydrolase/deacetylase"/>
    <property type="match status" value="1"/>
</dbReference>
<feature type="domain" description="NodB homology" evidence="8">
    <location>
        <begin position="69"/>
        <end position="250"/>
    </location>
</feature>
<proteinExistence type="inferred from homology"/>
<evidence type="ECO:0000259" key="8">
    <source>
        <dbReference type="PROSITE" id="PS51677"/>
    </source>
</evidence>
<keyword evidence="4" id="KW-0479">Metal-binding</keyword>
<reference evidence="9" key="1">
    <citation type="submission" date="2020-09" db="EMBL/GenBank/DDBJ databases">
        <title>Brevundimonas sp. LVF2 isolated from a puddle in Goettingen, Germany.</title>
        <authorList>
            <person name="Friedrich I."/>
            <person name="Klassen A."/>
            <person name="Hannes N."/>
            <person name="Schneider D."/>
            <person name="Hertel R."/>
            <person name="Daniel R."/>
        </authorList>
    </citation>
    <scope>NUCLEOTIDE SEQUENCE</scope>
    <source>
        <strain evidence="9">LVF2</strain>
    </source>
</reference>
<evidence type="ECO:0000256" key="7">
    <source>
        <dbReference type="SAM" id="SignalP"/>
    </source>
</evidence>
<name>A0A975GWJ5_9CAUL</name>
<accession>A0A975GWJ5</accession>
<dbReference type="InterPro" id="IPR011330">
    <property type="entry name" value="Glyco_hydro/deAcase_b/a-brl"/>
</dbReference>
<evidence type="ECO:0000313" key="10">
    <source>
        <dbReference type="Proteomes" id="UP000663918"/>
    </source>
</evidence>
<sequence>MRLVLILLVAVGAWFLPPAPRPVQATATPQAVGACPTAPNFPGRIEKVVLTAPGAYGNLQYRRTPLGPKTIAITIDDGPDPRGSQAVMAILESRCLRGTFFYVGQYAALRPDIVRDAVRRGHNVGSHSWSHPTRLAGWGRESAQAEIRRGFVAVENAAPGQVEPFFRFPGLGDSLGLRNWLGEAGIAVVGAEGGTDDWRGIGAEAITRRTLANMAESDGGVLIIHETHPAMIAALPGLLDELNRRGFRFVQITAGDTARTTAQAKPQTLLRADRPL</sequence>
<dbReference type="GO" id="GO:0005975">
    <property type="term" value="P:carbohydrate metabolic process"/>
    <property type="evidence" value="ECO:0007669"/>
    <property type="project" value="InterPro"/>
</dbReference>
<dbReference type="PANTHER" id="PTHR10587">
    <property type="entry name" value="GLYCOSYL TRANSFERASE-RELATED"/>
    <property type="match status" value="1"/>
</dbReference>
<feature type="signal peptide" evidence="7">
    <location>
        <begin position="1"/>
        <end position="25"/>
    </location>
</feature>
<evidence type="ECO:0000256" key="3">
    <source>
        <dbReference type="ARBA" id="ARBA00020071"/>
    </source>
</evidence>
<evidence type="ECO:0000256" key="4">
    <source>
        <dbReference type="ARBA" id="ARBA00022723"/>
    </source>
</evidence>
<dbReference type="EMBL" id="CP062222">
    <property type="protein sequence ID" value="QTC92726.1"/>
    <property type="molecule type" value="Genomic_DNA"/>
</dbReference>
<dbReference type="InterPro" id="IPR050248">
    <property type="entry name" value="Polysacc_deacetylase_ArnD"/>
</dbReference>
<dbReference type="CDD" id="cd10917">
    <property type="entry name" value="CE4_NodB_like_6s_7s"/>
    <property type="match status" value="1"/>
</dbReference>
<protein>
    <recommendedName>
        <fullName evidence="3">Chitooligosaccharide deacetylase</fullName>
    </recommendedName>
    <alternativeName>
        <fullName evidence="6">Nodulation protein B</fullName>
    </alternativeName>
</protein>
<organism evidence="9 10">
    <name type="scientific">Brevundimonas goettingensis</name>
    <dbReference type="NCBI Taxonomy" id="2774190"/>
    <lineage>
        <taxon>Bacteria</taxon>
        <taxon>Pseudomonadati</taxon>
        <taxon>Pseudomonadota</taxon>
        <taxon>Alphaproteobacteria</taxon>
        <taxon>Caulobacterales</taxon>
        <taxon>Caulobacteraceae</taxon>
        <taxon>Brevundimonas</taxon>
    </lineage>
</organism>
<comment type="function">
    <text evidence="1">Is involved in generating a small heat-stable compound (Nod), an acylated oligomer of N-acetylglucosamine, that stimulates mitosis in various plant protoplasts.</text>
</comment>
<dbReference type="Proteomes" id="UP000663918">
    <property type="component" value="Chromosome"/>
</dbReference>
<feature type="chain" id="PRO_5037378470" description="Chitooligosaccharide deacetylase" evidence="7">
    <location>
        <begin position="26"/>
        <end position="276"/>
    </location>
</feature>
<dbReference type="Gene3D" id="3.20.20.370">
    <property type="entry name" value="Glycoside hydrolase/deacetylase"/>
    <property type="match status" value="1"/>
</dbReference>
<keyword evidence="7" id="KW-0732">Signal</keyword>